<organism evidence="2 3">
    <name type="scientific">Selenomonas ruminantium</name>
    <dbReference type="NCBI Taxonomy" id="971"/>
    <lineage>
        <taxon>Bacteria</taxon>
        <taxon>Bacillati</taxon>
        <taxon>Bacillota</taxon>
        <taxon>Negativicutes</taxon>
        <taxon>Selenomonadales</taxon>
        <taxon>Selenomonadaceae</taxon>
        <taxon>Selenomonas</taxon>
    </lineage>
</organism>
<evidence type="ECO:0000313" key="2">
    <source>
        <dbReference type="EMBL" id="SEA23805.1"/>
    </source>
</evidence>
<dbReference type="AlphaFoldDB" id="A0A1H3ZJE0"/>
<feature type="region of interest" description="Disordered" evidence="1">
    <location>
        <begin position="44"/>
        <end position="89"/>
    </location>
</feature>
<dbReference type="EMBL" id="FNQG01000011">
    <property type="protein sequence ID" value="SEA23805.1"/>
    <property type="molecule type" value="Genomic_DNA"/>
</dbReference>
<dbReference type="OrthoDB" id="1666834at2"/>
<dbReference type="Proteomes" id="UP000183469">
    <property type="component" value="Unassembled WGS sequence"/>
</dbReference>
<gene>
    <name evidence="2" type="ORF">SAMN05660648_02464</name>
</gene>
<feature type="compositionally biased region" description="Low complexity" evidence="1">
    <location>
        <begin position="56"/>
        <end position="69"/>
    </location>
</feature>
<evidence type="ECO:0000313" key="3">
    <source>
        <dbReference type="Proteomes" id="UP000183469"/>
    </source>
</evidence>
<sequence length="104" mass="11295">MSEPIQTGHKVFLGNRKMNMEMLEMKPFYVATPGSDLTQEEMEAAAMESMGKKKMASSPPDSEPESAPAVHEEGSPEDIAARIAGDRTKNQADILELAKSQIDG</sequence>
<protein>
    <submittedName>
        <fullName evidence="2">Uncharacterized protein</fullName>
    </submittedName>
</protein>
<name>A0A1H3ZJE0_SELRU</name>
<evidence type="ECO:0000256" key="1">
    <source>
        <dbReference type="SAM" id="MobiDB-lite"/>
    </source>
</evidence>
<reference evidence="2 3" key="1">
    <citation type="submission" date="2016-10" db="EMBL/GenBank/DDBJ databases">
        <authorList>
            <person name="de Groot N.N."/>
        </authorList>
    </citation>
    <scope>NUCLEOTIDE SEQUENCE [LARGE SCALE GENOMIC DNA]</scope>
    <source>
        <strain evidence="2 3">DSM 2872</strain>
    </source>
</reference>
<accession>A0A1H3ZJE0</accession>
<proteinExistence type="predicted"/>
<dbReference type="RefSeq" id="WP_074673026.1">
    <property type="nucleotide sequence ID" value="NZ_FNQG01000011.1"/>
</dbReference>